<evidence type="ECO:0000259" key="3">
    <source>
        <dbReference type="Pfam" id="PF01266"/>
    </source>
</evidence>
<dbReference type="PANTHER" id="PTHR13847">
    <property type="entry name" value="SARCOSINE DEHYDROGENASE-RELATED"/>
    <property type="match status" value="1"/>
</dbReference>
<feature type="domain" description="FAD dependent oxidoreductase" evidence="3">
    <location>
        <begin position="65"/>
        <end position="297"/>
    </location>
</feature>
<dbReference type="Pfam" id="PF01266">
    <property type="entry name" value="DAO"/>
    <property type="match status" value="1"/>
</dbReference>
<dbReference type="PANTHER" id="PTHR13847:SF289">
    <property type="entry name" value="GLYCINE OXIDASE"/>
    <property type="match status" value="1"/>
</dbReference>
<gene>
    <name evidence="4" type="ORF">CAUS1442_LOCUS10000</name>
</gene>
<feature type="region of interest" description="Disordered" evidence="2">
    <location>
        <begin position="40"/>
        <end position="63"/>
    </location>
</feature>
<proteinExistence type="predicted"/>
<keyword evidence="1" id="KW-0560">Oxidoreductase</keyword>
<evidence type="ECO:0000256" key="2">
    <source>
        <dbReference type="SAM" id="MobiDB-lite"/>
    </source>
</evidence>
<evidence type="ECO:0000256" key="1">
    <source>
        <dbReference type="ARBA" id="ARBA00023002"/>
    </source>
</evidence>
<accession>A0A7R9ZPZ2</accession>
<dbReference type="InterPro" id="IPR036188">
    <property type="entry name" value="FAD/NAD-bd_sf"/>
</dbReference>
<dbReference type="InterPro" id="IPR006076">
    <property type="entry name" value="FAD-dep_OxRdtase"/>
</dbReference>
<dbReference type="GO" id="GO:0016491">
    <property type="term" value="F:oxidoreductase activity"/>
    <property type="evidence" value="ECO:0007669"/>
    <property type="project" value="UniProtKB-KW"/>
</dbReference>
<reference evidence="4" key="1">
    <citation type="submission" date="2021-01" db="EMBL/GenBank/DDBJ databases">
        <authorList>
            <person name="Corre E."/>
            <person name="Pelletier E."/>
            <person name="Niang G."/>
            <person name="Scheremetjew M."/>
            <person name="Finn R."/>
            <person name="Kale V."/>
            <person name="Holt S."/>
            <person name="Cochrane G."/>
            <person name="Meng A."/>
            <person name="Brown T."/>
            <person name="Cohen L."/>
        </authorList>
    </citation>
    <scope>NUCLEOTIDE SEQUENCE</scope>
    <source>
        <strain evidence="4">CCMP3328</strain>
    </source>
</reference>
<dbReference type="Gene3D" id="3.50.50.60">
    <property type="entry name" value="FAD/NAD(P)-binding domain"/>
    <property type="match status" value="2"/>
</dbReference>
<dbReference type="SUPFAM" id="SSF51905">
    <property type="entry name" value="FAD/NAD(P)-binding domain"/>
    <property type="match status" value="1"/>
</dbReference>
<feature type="compositionally biased region" description="Polar residues" evidence="2">
    <location>
        <begin position="51"/>
        <end position="61"/>
    </location>
</feature>
<sequence>MKEIGLDADSANNNDAIATAVHDTPSRMVKLPGTQLRLSATSTPEAEHTNGDSPQQDSHPTPRNIVVVGGGIMGASVAMQLARLTATAEAGTNSIGNVRKTTITVVDLAPTTQDHATVGRPTRAWLHASGKTTKHYQRMNQWGLQSWKEDPALRKLPSWTGSLARFATPNDDQTDADGSSAGPLPAFLTDGGYAVEGPLTKERLRELKPIADWNMSGQQEVSATDETDVYYFADEGTVDPDAAARTCRDEAESLGVVFLKNCDATGLVWSDRIEGVQCGPYDRVLPADVVVVAGDAAGALGDLPQDGLPVVGYLSNADGSGNSGVYSLVNHSGVTLGPLLGSMAAVEILRNVQLDVLKKYRPSRFGK</sequence>
<dbReference type="GO" id="GO:0005737">
    <property type="term" value="C:cytoplasm"/>
    <property type="evidence" value="ECO:0007669"/>
    <property type="project" value="TreeGrafter"/>
</dbReference>
<evidence type="ECO:0000313" key="4">
    <source>
        <dbReference type="EMBL" id="CAD8337872.1"/>
    </source>
</evidence>
<organism evidence="4">
    <name type="scientific">Craspedostauros australis</name>
    <dbReference type="NCBI Taxonomy" id="1486917"/>
    <lineage>
        <taxon>Eukaryota</taxon>
        <taxon>Sar</taxon>
        <taxon>Stramenopiles</taxon>
        <taxon>Ochrophyta</taxon>
        <taxon>Bacillariophyta</taxon>
        <taxon>Bacillariophyceae</taxon>
        <taxon>Bacillariophycidae</taxon>
        <taxon>Naviculales</taxon>
        <taxon>Naviculaceae</taxon>
        <taxon>Craspedostauros</taxon>
    </lineage>
</organism>
<dbReference type="EMBL" id="HBEF01015999">
    <property type="protein sequence ID" value="CAD8337872.1"/>
    <property type="molecule type" value="Transcribed_RNA"/>
</dbReference>
<name>A0A7R9ZPZ2_9STRA</name>
<dbReference type="AlphaFoldDB" id="A0A7R9ZPZ2"/>
<protein>
    <recommendedName>
        <fullName evidence="3">FAD dependent oxidoreductase domain-containing protein</fullName>
    </recommendedName>
</protein>